<dbReference type="Pfam" id="PF24622">
    <property type="entry name" value="TMP_4"/>
    <property type="match status" value="1"/>
</dbReference>
<evidence type="ECO:0000256" key="1">
    <source>
        <dbReference type="SAM" id="Coils"/>
    </source>
</evidence>
<accession>A0A974QD58</accession>
<organism evidence="4 5">
    <name type="scientific">Salmonella enterica subsp. enterica serovar Rough O:d:1,7</name>
    <dbReference type="NCBI Taxonomy" id="1974323"/>
    <lineage>
        <taxon>Bacteria</taxon>
        <taxon>Pseudomonadati</taxon>
        <taxon>Pseudomonadota</taxon>
        <taxon>Gammaproteobacteria</taxon>
        <taxon>Enterobacterales</taxon>
        <taxon>Enterobacteriaceae</taxon>
        <taxon>Salmonella</taxon>
    </lineage>
</organism>
<feature type="coiled-coil region" evidence="1">
    <location>
        <begin position="777"/>
        <end position="804"/>
    </location>
</feature>
<name>A0A974QD58_SALET</name>
<dbReference type="InterPro" id="IPR006431">
    <property type="entry name" value="Phage_tape_meas_C"/>
</dbReference>
<evidence type="ECO:0000313" key="4">
    <source>
        <dbReference type="EMBL" id="OSD62191.1"/>
    </source>
</evidence>
<comment type="caution">
    <text evidence="4">The sequence shown here is derived from an EMBL/GenBank/DDBJ whole genome shotgun (WGS) entry which is preliminary data.</text>
</comment>
<feature type="domain" description="Bacteriophage tail tape measure N-terminal" evidence="2">
    <location>
        <begin position="220"/>
        <end position="416"/>
    </location>
</feature>
<evidence type="ECO:0000259" key="3">
    <source>
        <dbReference type="Pfam" id="PF09718"/>
    </source>
</evidence>
<dbReference type="RefSeq" id="WP_223365787.1">
    <property type="nucleotide sequence ID" value="NZ_NBPI01000034.1"/>
</dbReference>
<dbReference type="Pfam" id="PF06791">
    <property type="entry name" value="TMP_2"/>
    <property type="match status" value="1"/>
</dbReference>
<dbReference type="EMBL" id="NBPI01000034">
    <property type="protein sequence ID" value="OSD62191.1"/>
    <property type="molecule type" value="Genomic_DNA"/>
</dbReference>
<dbReference type="Pfam" id="PF09718">
    <property type="entry name" value="Tape_meas_lam_C"/>
    <property type="match status" value="1"/>
</dbReference>
<reference evidence="4 5" key="1">
    <citation type="submission" date="2017-03" db="EMBL/GenBank/DDBJ databases">
        <title>Salmonella serotype comparative study.</title>
        <authorList>
            <person name="Liao J."/>
        </authorList>
    </citation>
    <scope>NUCLEOTIDE SEQUENCE [LARGE SCALE GENOMIC DNA]</scope>
    <source>
        <strain evidence="4 5">NY_FSL S10-1448</strain>
    </source>
</reference>
<protein>
    <submittedName>
        <fullName evidence="4">Phage tail tape measure protein</fullName>
    </submittedName>
</protein>
<gene>
    <name evidence="4" type="ORF">R537_26255</name>
</gene>
<sequence>MADEIASLVIKVESGGINKATDALNNLAKSGQLAEDAAGSLSDAWGGLGKSAQTATGYQDRYVQSVNRYLRQEKEAQKQTRLTSEEWNKQNDALQELLGQINPLIGAFGRLDEAEKKLQGFHKSGLLDADDFKDYTAQINKMRVDLEAAAHARTEQGQAEARAAREAAAVEKAATVAKQSFIDKLKTESETLGLTTHQMLEYKAAQLGVTKEAQPYIAKLKAAEAATGSLGLKSAMARRELGVLIGELARGNFGQLRGSGITLANRAGWIDKLFTLRGLGIAGVIGGIGAAVYVLGKAWYEGSQEAVEFNKQLILTGGYAGKTAGQLQDMARALAGNGVTQHDAAGVLAQVVGSGSFRGGQIETVARAAVAMQNATGEAVDKTIANFQKLYDSPTKASEELNKQLHYLTSSQYEYISSLERRGFKEAAGQAAADAYSKAEQRSSKQIIDNLGIIERTIRSATNRWKEFWDAALNIGRPQTEQYQLEQVNQAINQIYEDRKKSGKSDLFDAGLQKLLSQKKGLEFVIKSQEGYAESQAKAKKADDDVTASLIYQNRILSENLSWQKKRSAALTELWANVAKAPGRWSQAQREAAVAQINKDNKPPVTHESPAYHDDEATRLLTQYREKQSKLQGELDNSRLYSNQKFTESEKELLALETRIAGMKGKALTAADKSILANQKELEAVLGINAGIEKQLRNQAALNKLQEKGVQLAQQHKQELEQLRDKGEFDVASMGMGSKERQRAQEEFSLKQQFASKLREINSIAEHDGTYGSPEHLALVTANAAALNEQLVQMKKNYANIDAAQGDWVNGFSAAYQDFMARGADVAGMTKQVFSNAFNGMTDALTQFALTGKMNFKSFAVSVLTDLAKMEARIATSKALGMLMNWGMSAMGIGAAGAAGGSTPSEAYESAAASLQFAKGGAVSSPDLSMYSGQILTQPTFFKFARGGGVAGEAGPEAILPLARDSRGYMGVRLADKGGKQQLPPIQITVTQHIDQRGTDQKDHAAAQRNNQQLAKLVSDMVDMKVNHALNNAMRDGGKLAGVR</sequence>
<proteinExistence type="predicted"/>
<dbReference type="NCBIfam" id="TIGR01541">
    <property type="entry name" value="tape_meas_lam_C"/>
    <property type="match status" value="1"/>
</dbReference>
<evidence type="ECO:0000313" key="5">
    <source>
        <dbReference type="Proteomes" id="UP000868515"/>
    </source>
</evidence>
<evidence type="ECO:0000259" key="2">
    <source>
        <dbReference type="Pfam" id="PF06791"/>
    </source>
</evidence>
<keyword evidence="1" id="KW-0175">Coiled coil</keyword>
<feature type="domain" description="Bacteriophage tail tape measure C-terminal" evidence="3">
    <location>
        <begin position="806"/>
        <end position="880"/>
    </location>
</feature>
<dbReference type="InterPro" id="IPR009628">
    <property type="entry name" value="Phage_tape_measure_N"/>
</dbReference>
<dbReference type="Proteomes" id="UP000868515">
    <property type="component" value="Unassembled WGS sequence"/>
</dbReference>
<dbReference type="AlphaFoldDB" id="A0A974QD58"/>